<dbReference type="Pfam" id="PF00126">
    <property type="entry name" value="HTH_1"/>
    <property type="match status" value="1"/>
</dbReference>
<sequence length="293" mass="33632">MEIRLLRYFWTVAEEKNISKAAKLLNITQPTLSRQMKELEESTGVPLFHRERNQLSLTEDGIFLKERAEEILMLNDKLDQAFLDQKKKQLSGTFTIGCVEADNSDTLSMMIEELISDYPQVRFNLVTGTSDDILDRLDKGILDLALLLEPIDMSTYDYLVLPRQERWGLLVSKETFLAQKETLAPADLKGIPVLSSNRKEVQELIANWLGSPFEELNVVGTYNLIFNIFSLVENRVGSALAIEGATAYRNTEQFKFVPLEPELKTHCVLVWKRRIHTPVVEELIQRFKHAFQA</sequence>
<dbReference type="PROSITE" id="PS50931">
    <property type="entry name" value="HTH_LYSR"/>
    <property type="match status" value="1"/>
</dbReference>
<dbReference type="InterPro" id="IPR005119">
    <property type="entry name" value="LysR_subst-bd"/>
</dbReference>
<dbReference type="InterPro" id="IPR000847">
    <property type="entry name" value="LysR_HTH_N"/>
</dbReference>
<dbReference type="InterPro" id="IPR050950">
    <property type="entry name" value="HTH-type_LysR_regulators"/>
</dbReference>
<comment type="similarity">
    <text evidence="1">Belongs to the LysR transcriptional regulatory family.</text>
</comment>
<dbReference type="PRINTS" id="PR00039">
    <property type="entry name" value="HTHLYSR"/>
</dbReference>
<keyword evidence="4" id="KW-0804">Transcription</keyword>
<evidence type="ECO:0000259" key="5">
    <source>
        <dbReference type="PROSITE" id="PS50931"/>
    </source>
</evidence>
<organism evidence="6 7">
    <name type="scientific">Candidatus Enterococcus moelleringii</name>
    <dbReference type="NCBI Taxonomy" id="2815325"/>
    <lineage>
        <taxon>Bacteria</taxon>
        <taxon>Bacillati</taxon>
        <taxon>Bacillota</taxon>
        <taxon>Bacilli</taxon>
        <taxon>Lactobacillales</taxon>
        <taxon>Enterococcaceae</taxon>
        <taxon>Enterococcus</taxon>
    </lineage>
</organism>
<dbReference type="InterPro" id="IPR036390">
    <property type="entry name" value="WH_DNA-bd_sf"/>
</dbReference>
<evidence type="ECO:0000256" key="4">
    <source>
        <dbReference type="ARBA" id="ARBA00023163"/>
    </source>
</evidence>
<keyword evidence="7" id="KW-1185">Reference proteome</keyword>
<dbReference type="Gene3D" id="1.10.10.10">
    <property type="entry name" value="Winged helix-like DNA-binding domain superfamily/Winged helix DNA-binding domain"/>
    <property type="match status" value="1"/>
</dbReference>
<keyword evidence="2" id="KW-0805">Transcription regulation</keyword>
<gene>
    <name evidence="6" type="ORF">JZO70_03565</name>
</gene>
<name>A0ABS3L6K1_9ENTE</name>
<dbReference type="InterPro" id="IPR036388">
    <property type="entry name" value="WH-like_DNA-bd_sf"/>
</dbReference>
<accession>A0ABS3L6K1</accession>
<dbReference type="PANTHER" id="PTHR30419:SF8">
    <property type="entry name" value="NITROGEN ASSIMILATION TRANSCRIPTIONAL ACTIVATOR-RELATED"/>
    <property type="match status" value="1"/>
</dbReference>
<dbReference type="Proteomes" id="UP000664601">
    <property type="component" value="Unassembled WGS sequence"/>
</dbReference>
<dbReference type="EMBL" id="JAFREM010000004">
    <property type="protein sequence ID" value="MBO1305225.1"/>
    <property type="molecule type" value="Genomic_DNA"/>
</dbReference>
<reference evidence="6 7" key="1">
    <citation type="submission" date="2021-03" db="EMBL/GenBank/DDBJ databases">
        <title>Enterococcal diversity collection.</title>
        <authorList>
            <person name="Gilmore M.S."/>
            <person name="Schwartzman J."/>
            <person name="Van Tyne D."/>
            <person name="Martin M."/>
            <person name="Earl A.M."/>
            <person name="Manson A.L."/>
            <person name="Straub T."/>
            <person name="Salamzade R."/>
            <person name="Saavedra J."/>
            <person name="Lebreton F."/>
            <person name="Prichula J."/>
            <person name="Schaufler K."/>
            <person name="Gaca A."/>
            <person name="Sgardioli B."/>
            <person name="Wagenaar J."/>
            <person name="Strong T."/>
        </authorList>
    </citation>
    <scope>NUCLEOTIDE SEQUENCE [LARGE SCALE GENOMIC DNA]</scope>
    <source>
        <strain evidence="6 7">669A</strain>
    </source>
</reference>
<evidence type="ECO:0000313" key="7">
    <source>
        <dbReference type="Proteomes" id="UP000664601"/>
    </source>
</evidence>
<dbReference type="RefSeq" id="WP_207672155.1">
    <property type="nucleotide sequence ID" value="NZ_JAFREM010000004.1"/>
</dbReference>
<evidence type="ECO:0000313" key="6">
    <source>
        <dbReference type="EMBL" id="MBO1305225.1"/>
    </source>
</evidence>
<comment type="caution">
    <text evidence="6">The sequence shown here is derived from an EMBL/GenBank/DDBJ whole genome shotgun (WGS) entry which is preliminary data.</text>
</comment>
<evidence type="ECO:0000256" key="3">
    <source>
        <dbReference type="ARBA" id="ARBA00023125"/>
    </source>
</evidence>
<proteinExistence type="inferred from homology"/>
<evidence type="ECO:0000256" key="2">
    <source>
        <dbReference type="ARBA" id="ARBA00023015"/>
    </source>
</evidence>
<dbReference type="Gene3D" id="3.40.190.290">
    <property type="match status" value="1"/>
</dbReference>
<evidence type="ECO:0000256" key="1">
    <source>
        <dbReference type="ARBA" id="ARBA00009437"/>
    </source>
</evidence>
<dbReference type="PANTHER" id="PTHR30419">
    <property type="entry name" value="HTH-TYPE TRANSCRIPTIONAL REGULATOR YBHD"/>
    <property type="match status" value="1"/>
</dbReference>
<keyword evidence="3" id="KW-0238">DNA-binding</keyword>
<dbReference type="CDD" id="cd05466">
    <property type="entry name" value="PBP2_LTTR_substrate"/>
    <property type="match status" value="1"/>
</dbReference>
<protein>
    <submittedName>
        <fullName evidence="6">LysR family transcriptional regulator</fullName>
    </submittedName>
</protein>
<dbReference type="SUPFAM" id="SSF53850">
    <property type="entry name" value="Periplasmic binding protein-like II"/>
    <property type="match status" value="1"/>
</dbReference>
<feature type="domain" description="HTH lysR-type" evidence="5">
    <location>
        <begin position="1"/>
        <end position="58"/>
    </location>
</feature>
<dbReference type="Pfam" id="PF03466">
    <property type="entry name" value="LysR_substrate"/>
    <property type="match status" value="1"/>
</dbReference>
<dbReference type="SUPFAM" id="SSF46785">
    <property type="entry name" value="Winged helix' DNA-binding domain"/>
    <property type="match status" value="1"/>
</dbReference>